<protein>
    <submittedName>
        <fullName evidence="3">Uncharacterized protein</fullName>
    </submittedName>
</protein>
<feature type="region of interest" description="Disordered" evidence="1">
    <location>
        <begin position="1"/>
        <end position="80"/>
    </location>
</feature>
<keyword evidence="2" id="KW-1185">Reference proteome</keyword>
<sequence>MTDEPSTRRTPPPSTSRAERGKMLSKRTTGRREKHNKQKARQEAHKSSQATSWPKSKTMTTKTAAPATQLPPARQADSHR</sequence>
<evidence type="ECO:0000313" key="3">
    <source>
        <dbReference type="WBParaSite" id="nRc.2.0.1.t08713-RA"/>
    </source>
</evidence>
<feature type="compositionally biased region" description="Low complexity" evidence="1">
    <location>
        <begin position="55"/>
        <end position="68"/>
    </location>
</feature>
<dbReference type="AlphaFoldDB" id="A0A915I3K2"/>
<evidence type="ECO:0000313" key="2">
    <source>
        <dbReference type="Proteomes" id="UP000887565"/>
    </source>
</evidence>
<reference evidence="3" key="1">
    <citation type="submission" date="2022-11" db="UniProtKB">
        <authorList>
            <consortium name="WormBaseParasite"/>
        </authorList>
    </citation>
    <scope>IDENTIFICATION</scope>
</reference>
<organism evidence="2 3">
    <name type="scientific">Romanomermis culicivorax</name>
    <name type="common">Nematode worm</name>
    <dbReference type="NCBI Taxonomy" id="13658"/>
    <lineage>
        <taxon>Eukaryota</taxon>
        <taxon>Metazoa</taxon>
        <taxon>Ecdysozoa</taxon>
        <taxon>Nematoda</taxon>
        <taxon>Enoplea</taxon>
        <taxon>Dorylaimia</taxon>
        <taxon>Mermithida</taxon>
        <taxon>Mermithoidea</taxon>
        <taxon>Mermithidae</taxon>
        <taxon>Romanomermis</taxon>
    </lineage>
</organism>
<dbReference type="Proteomes" id="UP000887565">
    <property type="component" value="Unplaced"/>
</dbReference>
<dbReference type="WBParaSite" id="nRc.2.0.1.t08713-RA">
    <property type="protein sequence ID" value="nRc.2.0.1.t08713-RA"/>
    <property type="gene ID" value="nRc.2.0.1.g08713"/>
</dbReference>
<evidence type="ECO:0000256" key="1">
    <source>
        <dbReference type="SAM" id="MobiDB-lite"/>
    </source>
</evidence>
<name>A0A915I3K2_ROMCU</name>
<proteinExistence type="predicted"/>
<feature type="compositionally biased region" description="Basic residues" evidence="1">
    <location>
        <begin position="23"/>
        <end position="39"/>
    </location>
</feature>
<accession>A0A915I3K2</accession>